<dbReference type="RefSeq" id="XP_013336026.1">
    <property type="nucleotide sequence ID" value="XM_013480572.1"/>
</dbReference>
<feature type="compositionally biased region" description="Polar residues" evidence="1">
    <location>
        <begin position="63"/>
        <end position="73"/>
    </location>
</feature>
<sequence>EMNALSALLLEKETLTFADLQECLGKRPFPPDAQLAAYINALPTKVSIVEKEVSGAGRISGDLRSTSTPTSGARNAGDEAVSAAGKNEGTDGNSTQQQVQKNARTKDAEETDDDEENTNARKKKEKGKSGNGGDDDDDDDDDDRNGNNSTRGPRRRKLFGGDDDSCLPELLRKNLKPNTPTPSAAAKETDLSHTQ</sequence>
<protein>
    <submittedName>
        <fullName evidence="2">Uncharacterized protein</fullName>
    </submittedName>
</protein>
<evidence type="ECO:0000313" key="3">
    <source>
        <dbReference type="Proteomes" id="UP000030763"/>
    </source>
</evidence>
<organism evidence="2 3">
    <name type="scientific">Eimeria maxima</name>
    <name type="common">Coccidian parasite</name>
    <dbReference type="NCBI Taxonomy" id="5804"/>
    <lineage>
        <taxon>Eukaryota</taxon>
        <taxon>Sar</taxon>
        <taxon>Alveolata</taxon>
        <taxon>Apicomplexa</taxon>
        <taxon>Conoidasida</taxon>
        <taxon>Coccidia</taxon>
        <taxon>Eucoccidiorida</taxon>
        <taxon>Eimeriorina</taxon>
        <taxon>Eimeriidae</taxon>
        <taxon>Eimeria</taxon>
    </lineage>
</organism>
<reference evidence="2" key="2">
    <citation type="submission" date="2013-10" db="EMBL/GenBank/DDBJ databases">
        <authorList>
            <person name="Aslett M."/>
        </authorList>
    </citation>
    <scope>NUCLEOTIDE SEQUENCE [LARGE SCALE GENOMIC DNA]</scope>
    <source>
        <strain evidence="2">Weybridge</strain>
    </source>
</reference>
<proteinExistence type="predicted"/>
<evidence type="ECO:0000313" key="2">
    <source>
        <dbReference type="EMBL" id="CDJ59378.1"/>
    </source>
</evidence>
<gene>
    <name evidence="2" type="ORF">EMWEY_00021740</name>
</gene>
<keyword evidence="3" id="KW-1185">Reference proteome</keyword>
<feature type="non-terminal residue" evidence="2">
    <location>
        <position position="1"/>
    </location>
</feature>
<reference evidence="2" key="1">
    <citation type="submission" date="2013-10" db="EMBL/GenBank/DDBJ databases">
        <title>Genomic analysis of the causative agents of coccidiosis in chickens.</title>
        <authorList>
            <person name="Reid A.J."/>
            <person name="Blake D."/>
            <person name="Billington K."/>
            <person name="Browne H."/>
            <person name="Dunn M."/>
            <person name="Hung S."/>
            <person name="Kawahara F."/>
            <person name="Miranda-Saavedra D."/>
            <person name="Mourier T."/>
            <person name="Nagra H."/>
            <person name="Otto T.D."/>
            <person name="Rawlings N."/>
            <person name="Sanchez A."/>
            <person name="Sanders M."/>
            <person name="Subramaniam C."/>
            <person name="Tay Y."/>
            <person name="Dear P."/>
            <person name="Doerig C."/>
            <person name="Gruber A."/>
            <person name="Parkinson J."/>
            <person name="Shirley M."/>
            <person name="Wan K.L."/>
            <person name="Berriman M."/>
            <person name="Tomley F."/>
            <person name="Pain A."/>
        </authorList>
    </citation>
    <scope>NUCLEOTIDE SEQUENCE [LARGE SCALE GENOMIC DNA]</scope>
    <source>
        <strain evidence="2">Weybridge</strain>
    </source>
</reference>
<name>U6M8I6_EIMMA</name>
<accession>U6M8I6</accession>
<feature type="region of interest" description="Disordered" evidence="1">
    <location>
        <begin position="53"/>
        <end position="195"/>
    </location>
</feature>
<dbReference type="EMBL" id="HG720354">
    <property type="protein sequence ID" value="CDJ59378.1"/>
    <property type="molecule type" value="Genomic_DNA"/>
</dbReference>
<dbReference type="VEuPathDB" id="ToxoDB:EMWEY_00021740"/>
<dbReference type="GeneID" id="25336160"/>
<feature type="compositionally biased region" description="Polar residues" evidence="1">
    <location>
        <begin position="90"/>
        <end position="102"/>
    </location>
</feature>
<feature type="compositionally biased region" description="Acidic residues" evidence="1">
    <location>
        <begin position="133"/>
        <end position="143"/>
    </location>
</feature>
<dbReference type="Proteomes" id="UP000030763">
    <property type="component" value="Unassembled WGS sequence"/>
</dbReference>
<evidence type="ECO:0000256" key="1">
    <source>
        <dbReference type="SAM" id="MobiDB-lite"/>
    </source>
</evidence>
<dbReference type="AlphaFoldDB" id="U6M8I6"/>